<sequence>MVDDMQGMDITPLQTQYLTPPHKDPPDRATACKVNYVPVIDEYEVENSEDELDIDNQSIQDQEDDDETTELLNKAFNPHNANDLEEEIHQGKNLFLSLQADLTPGSLLPNPPNDHTHVQIFRHQLAMDHAMSNCNGKIWLFWNLDIGCKVLDEDDQQKMPQTTITHLPSVGSDHCPLLMEMIPR</sequence>
<gene>
    <name evidence="2" type="ORF">H5410_050931</name>
</gene>
<protein>
    <recommendedName>
        <fullName evidence="4">Endonuclease/exonuclease/phosphatase domain-containing protein</fullName>
    </recommendedName>
</protein>
<dbReference type="Proteomes" id="UP000824120">
    <property type="component" value="Chromosome 10"/>
</dbReference>
<keyword evidence="3" id="KW-1185">Reference proteome</keyword>
<organism evidence="2 3">
    <name type="scientific">Solanum commersonii</name>
    <name type="common">Commerson's wild potato</name>
    <name type="synonym">Commerson's nightshade</name>
    <dbReference type="NCBI Taxonomy" id="4109"/>
    <lineage>
        <taxon>Eukaryota</taxon>
        <taxon>Viridiplantae</taxon>
        <taxon>Streptophyta</taxon>
        <taxon>Embryophyta</taxon>
        <taxon>Tracheophyta</taxon>
        <taxon>Spermatophyta</taxon>
        <taxon>Magnoliopsida</taxon>
        <taxon>eudicotyledons</taxon>
        <taxon>Gunneridae</taxon>
        <taxon>Pentapetalae</taxon>
        <taxon>asterids</taxon>
        <taxon>lamiids</taxon>
        <taxon>Solanales</taxon>
        <taxon>Solanaceae</taxon>
        <taxon>Solanoideae</taxon>
        <taxon>Solaneae</taxon>
        <taxon>Solanum</taxon>
    </lineage>
</organism>
<evidence type="ECO:0000313" key="3">
    <source>
        <dbReference type="Proteomes" id="UP000824120"/>
    </source>
</evidence>
<proteinExistence type="predicted"/>
<dbReference type="AlphaFoldDB" id="A0A9J5WZF5"/>
<feature type="region of interest" description="Disordered" evidence="1">
    <location>
        <begin position="1"/>
        <end position="29"/>
    </location>
</feature>
<dbReference type="EMBL" id="JACXVP010000010">
    <property type="protein sequence ID" value="KAG5580304.1"/>
    <property type="molecule type" value="Genomic_DNA"/>
</dbReference>
<reference evidence="2 3" key="1">
    <citation type="submission" date="2020-09" db="EMBL/GenBank/DDBJ databases">
        <title>De no assembly of potato wild relative species, Solanum commersonii.</title>
        <authorList>
            <person name="Cho K."/>
        </authorList>
    </citation>
    <scope>NUCLEOTIDE SEQUENCE [LARGE SCALE GENOMIC DNA]</scope>
    <source>
        <strain evidence="2">LZ3.2</strain>
        <tissue evidence="2">Leaf</tissue>
    </source>
</reference>
<name>A0A9J5WZF5_SOLCO</name>
<comment type="caution">
    <text evidence="2">The sequence shown here is derived from an EMBL/GenBank/DDBJ whole genome shotgun (WGS) entry which is preliminary data.</text>
</comment>
<evidence type="ECO:0000256" key="1">
    <source>
        <dbReference type="SAM" id="MobiDB-lite"/>
    </source>
</evidence>
<evidence type="ECO:0000313" key="2">
    <source>
        <dbReference type="EMBL" id="KAG5580304.1"/>
    </source>
</evidence>
<accession>A0A9J5WZF5</accession>
<dbReference type="OrthoDB" id="1329020at2759"/>
<evidence type="ECO:0008006" key="4">
    <source>
        <dbReference type="Google" id="ProtNLM"/>
    </source>
</evidence>